<keyword evidence="2" id="KW-0472">Membrane</keyword>
<feature type="region of interest" description="Disordered" evidence="1">
    <location>
        <begin position="1"/>
        <end position="20"/>
    </location>
</feature>
<dbReference type="Proteomes" id="UP001519295">
    <property type="component" value="Unassembled WGS sequence"/>
</dbReference>
<keyword evidence="2" id="KW-1133">Transmembrane helix</keyword>
<dbReference type="RefSeq" id="WP_210026532.1">
    <property type="nucleotide sequence ID" value="NZ_JAGINU010000001.1"/>
</dbReference>
<dbReference type="EMBL" id="JAGINU010000001">
    <property type="protein sequence ID" value="MBP2366474.1"/>
    <property type="molecule type" value="Genomic_DNA"/>
</dbReference>
<protein>
    <submittedName>
        <fullName evidence="3">Uncharacterized protein</fullName>
    </submittedName>
</protein>
<keyword evidence="2" id="KW-0812">Transmembrane</keyword>
<feature type="compositionally biased region" description="Basic and acidic residues" evidence="1">
    <location>
        <begin position="1"/>
        <end position="12"/>
    </location>
</feature>
<name>A0ABS4VSD8_9PSEU</name>
<evidence type="ECO:0000313" key="4">
    <source>
        <dbReference type="Proteomes" id="UP001519295"/>
    </source>
</evidence>
<comment type="caution">
    <text evidence="3">The sequence shown here is derived from an EMBL/GenBank/DDBJ whole genome shotgun (WGS) entry which is preliminary data.</text>
</comment>
<sequence length="63" mass="6657">MRDYPGCRRTDQGKGSVGGPDLSAEACEAAQGIGTGVGIALILGVWITVDFILGITYLIFRKK</sequence>
<feature type="transmembrane region" description="Helical" evidence="2">
    <location>
        <begin position="39"/>
        <end position="60"/>
    </location>
</feature>
<reference evidence="3 4" key="1">
    <citation type="submission" date="2021-03" db="EMBL/GenBank/DDBJ databases">
        <title>Sequencing the genomes of 1000 actinobacteria strains.</title>
        <authorList>
            <person name="Klenk H.-P."/>
        </authorList>
    </citation>
    <scope>NUCLEOTIDE SEQUENCE [LARGE SCALE GENOMIC DNA]</scope>
    <source>
        <strain evidence="3 4">DSM 45256</strain>
    </source>
</reference>
<gene>
    <name evidence="3" type="ORF">JOF36_002170</name>
</gene>
<evidence type="ECO:0000256" key="2">
    <source>
        <dbReference type="SAM" id="Phobius"/>
    </source>
</evidence>
<keyword evidence="4" id="KW-1185">Reference proteome</keyword>
<evidence type="ECO:0000256" key="1">
    <source>
        <dbReference type="SAM" id="MobiDB-lite"/>
    </source>
</evidence>
<organism evidence="3 4">
    <name type="scientific">Pseudonocardia parietis</name>
    <dbReference type="NCBI Taxonomy" id="570936"/>
    <lineage>
        <taxon>Bacteria</taxon>
        <taxon>Bacillati</taxon>
        <taxon>Actinomycetota</taxon>
        <taxon>Actinomycetes</taxon>
        <taxon>Pseudonocardiales</taxon>
        <taxon>Pseudonocardiaceae</taxon>
        <taxon>Pseudonocardia</taxon>
    </lineage>
</organism>
<accession>A0ABS4VSD8</accession>
<proteinExistence type="predicted"/>
<evidence type="ECO:0000313" key="3">
    <source>
        <dbReference type="EMBL" id="MBP2366474.1"/>
    </source>
</evidence>